<dbReference type="EMBL" id="CP054056">
    <property type="protein sequence ID" value="QKJ25223.1"/>
    <property type="molecule type" value="Genomic_DNA"/>
</dbReference>
<evidence type="ECO:0000313" key="2">
    <source>
        <dbReference type="Proteomes" id="UP000501003"/>
    </source>
</evidence>
<dbReference type="Proteomes" id="UP000501003">
    <property type="component" value="Chromosome"/>
</dbReference>
<dbReference type="KEGG" id="aqg:HRU87_03295"/>
<dbReference type="AlphaFoldDB" id="A0A7D4Q4N7"/>
<organism evidence="1 2">
    <name type="scientific">Aquiluna borgnonia</name>
    <dbReference type="NCBI Taxonomy" id="2499157"/>
    <lineage>
        <taxon>Bacteria</taxon>
        <taxon>Bacillati</taxon>
        <taxon>Actinomycetota</taxon>
        <taxon>Actinomycetes</taxon>
        <taxon>Micrococcales</taxon>
        <taxon>Microbacteriaceae</taxon>
        <taxon>Luna cluster</taxon>
        <taxon>Luna-1 subcluster</taxon>
        <taxon>Aquiluna</taxon>
    </lineage>
</organism>
<evidence type="ECO:0000313" key="1">
    <source>
        <dbReference type="EMBL" id="QKJ25223.1"/>
    </source>
</evidence>
<sequence>MTRLYSFQPHYFNNNGDQGNLEVITSAIRASGSSFSVVNEPSNADFVLIGDCSIAVAAKYESELRALVPTLSLRLESGLPTLLVGRSYELLASDLGIELDFTDRVSAFVSEQDGDSEIWGYHNSLVSSPKVFRKGNFIATTLFGPLLAKNPHVLKSMVGAMGVEIKLERMGALEALAAKARSNTTFG</sequence>
<proteinExistence type="predicted"/>
<keyword evidence="2" id="KW-1185">Reference proteome</keyword>
<reference evidence="1 2" key="1">
    <citation type="submission" date="2020-05" db="EMBL/GenBank/DDBJ databases">
        <title>Aquirufa sp. strain 15G-AUS-rot a new Aquirufa species.</title>
        <authorList>
            <person name="Pitt A."/>
            <person name="Hahn M.W."/>
        </authorList>
    </citation>
    <scope>NUCLEOTIDE SEQUENCE [LARGE SCALE GENOMIC DNA]</scope>
    <source>
        <strain evidence="1 2">15G-AUS-rot</strain>
    </source>
</reference>
<gene>
    <name evidence="1" type="ORF">HRU87_03295</name>
</gene>
<protein>
    <submittedName>
        <fullName evidence="1">Uncharacterized protein</fullName>
    </submittedName>
</protein>
<name>A0A7D4Q4N7_9MICO</name>
<dbReference type="RefSeq" id="WP_173493520.1">
    <property type="nucleotide sequence ID" value="NZ_CP054056.1"/>
</dbReference>
<accession>A0A7D4Q4N7</accession>